<proteinExistence type="predicted"/>
<evidence type="ECO:0000313" key="2">
    <source>
        <dbReference type="Proteomes" id="UP000828941"/>
    </source>
</evidence>
<organism evidence="1 2">
    <name type="scientific">Bauhinia variegata</name>
    <name type="common">Purple orchid tree</name>
    <name type="synonym">Phanera variegata</name>
    <dbReference type="NCBI Taxonomy" id="167791"/>
    <lineage>
        <taxon>Eukaryota</taxon>
        <taxon>Viridiplantae</taxon>
        <taxon>Streptophyta</taxon>
        <taxon>Embryophyta</taxon>
        <taxon>Tracheophyta</taxon>
        <taxon>Spermatophyta</taxon>
        <taxon>Magnoliopsida</taxon>
        <taxon>eudicotyledons</taxon>
        <taxon>Gunneridae</taxon>
        <taxon>Pentapetalae</taxon>
        <taxon>rosids</taxon>
        <taxon>fabids</taxon>
        <taxon>Fabales</taxon>
        <taxon>Fabaceae</taxon>
        <taxon>Cercidoideae</taxon>
        <taxon>Cercideae</taxon>
        <taxon>Bauhiniinae</taxon>
        <taxon>Bauhinia</taxon>
    </lineage>
</organism>
<protein>
    <submittedName>
        <fullName evidence="1">Uncharacterized protein</fullName>
    </submittedName>
</protein>
<comment type="caution">
    <text evidence="1">The sequence shown here is derived from an EMBL/GenBank/DDBJ whole genome shotgun (WGS) entry which is preliminary data.</text>
</comment>
<reference evidence="1 2" key="1">
    <citation type="journal article" date="2022" name="DNA Res.">
        <title>Chromosomal-level genome assembly of the orchid tree Bauhinia variegata (Leguminosae; Cercidoideae) supports the allotetraploid origin hypothesis of Bauhinia.</title>
        <authorList>
            <person name="Zhong Y."/>
            <person name="Chen Y."/>
            <person name="Zheng D."/>
            <person name="Pang J."/>
            <person name="Liu Y."/>
            <person name="Luo S."/>
            <person name="Meng S."/>
            <person name="Qian L."/>
            <person name="Wei D."/>
            <person name="Dai S."/>
            <person name="Zhou R."/>
        </authorList>
    </citation>
    <scope>NUCLEOTIDE SEQUENCE [LARGE SCALE GENOMIC DNA]</scope>
    <source>
        <strain evidence="1">BV-YZ2020</strain>
    </source>
</reference>
<keyword evidence="2" id="KW-1185">Reference proteome</keyword>
<evidence type="ECO:0000313" key="1">
    <source>
        <dbReference type="EMBL" id="KAI4353826.1"/>
    </source>
</evidence>
<accession>A0ACB9PZ55</accession>
<gene>
    <name evidence="1" type="ORF">L6164_002751</name>
</gene>
<sequence length="471" mass="53311">MRSMFDKMKKGTSFGHLAEDLKEHFSHIYHLEAINYEAQNSSTCVLICKRKSTMASEEGDVVAVMELQQEQPRGREEQARTQSKRGKSKAPAGESLERRVVSLESLMDGVRASVGELSDQIEKLILENGEITRIAKVMIEELGCTFRGELRSLTQDLSDLRKFVERELHNRHAEMDEIHHEWQSYHRTISLASTSTATIAMHGLKVPNQPFVKSLVDYSSKNKKPNLGKSGLKKGHDLKDSENKKSFNGSTKQEKAFPPKKDTSKLPKPYFICEGPHWTRDCPNWKAINALVTEMREKEAKESQADIGSLQHLGALSKIFSLINVEEKGLLYVDLAIEGKTTSAMIDIRATHNFIDVQEAKRLDIKYKQGSGTIKAVNSEAKPIMGIAEAVKVKIGDWQGMLYFTVIPMDDFKVVLRLAFFCKNYTFPIPAVNSLVILDAKIIRVIPLRRMEKDKPMISVMQFKKGLRKDE</sequence>
<dbReference type="Proteomes" id="UP000828941">
    <property type="component" value="Chromosome 2"/>
</dbReference>
<dbReference type="EMBL" id="CM039427">
    <property type="protein sequence ID" value="KAI4353826.1"/>
    <property type="molecule type" value="Genomic_DNA"/>
</dbReference>
<name>A0ACB9PZ55_BAUVA</name>